<accession>A0ABT6DBS6</accession>
<gene>
    <name evidence="2" type="ORF">NNA32_08045</name>
</gene>
<evidence type="ECO:0000313" key="3">
    <source>
        <dbReference type="Proteomes" id="UP001152867"/>
    </source>
</evidence>
<organism evidence="2 3">
    <name type="scientific">Furfurilactobacillus milii</name>
    <dbReference type="NCBI Taxonomy" id="2888272"/>
    <lineage>
        <taxon>Bacteria</taxon>
        <taxon>Bacillati</taxon>
        <taxon>Bacillota</taxon>
        <taxon>Bacilli</taxon>
        <taxon>Lactobacillales</taxon>
        <taxon>Lactobacillaceae</taxon>
        <taxon>Furfurilactobacillus</taxon>
    </lineage>
</organism>
<dbReference type="InterPro" id="IPR012338">
    <property type="entry name" value="Beta-lactam/transpept-like"/>
</dbReference>
<dbReference type="InterPro" id="IPR050491">
    <property type="entry name" value="AmpC-like"/>
</dbReference>
<dbReference type="PANTHER" id="PTHR46825:SF9">
    <property type="entry name" value="BETA-LACTAMASE-RELATED DOMAIN-CONTAINING PROTEIN"/>
    <property type="match status" value="1"/>
</dbReference>
<comment type="caution">
    <text evidence="2">The sequence shown here is derived from an EMBL/GenBank/DDBJ whole genome shotgun (WGS) entry which is preliminary data.</text>
</comment>
<sequence>MKFDSLFNELTDINAHYHFNGALAVLTPSQTLYQHASGYASFERHTPFTDETIMGIGSLTKQFTATAILQLVEAGKLSLNQSLKTYLPDYQLGDKVTIRQLLNMDSGIPDYTDLIVSKAEEKAQHTGLSSEATEVMINKILGTDFSLKTIVSMINGKQLDFKPGSQFAYSNTNYALLTEILEQVTGTPYAAYIQEHILTPLTLSNTHVGTEKSQVDSYLYQGSNVVNLGRGNHQLGDGAMVTNLVDLKKWACATTTNALLSSASQHLCFNLKHEKYGMGWMKINSWYWHSGQILGYWSDFFLSPEHDLAMVYLYNVSPTDEIVQDWLKASDDWRERFLTSFNPK</sequence>
<keyword evidence="3" id="KW-1185">Reference proteome</keyword>
<protein>
    <submittedName>
        <fullName evidence="2">Beta-lactamase family protein</fullName>
    </submittedName>
</protein>
<evidence type="ECO:0000259" key="1">
    <source>
        <dbReference type="Pfam" id="PF00144"/>
    </source>
</evidence>
<dbReference type="RefSeq" id="WP_178942882.1">
    <property type="nucleotide sequence ID" value="NZ_JAIWJF010000002.1"/>
</dbReference>
<dbReference type="Pfam" id="PF00144">
    <property type="entry name" value="Beta-lactamase"/>
    <property type="match status" value="1"/>
</dbReference>
<dbReference type="EMBL" id="JANDJP010000009">
    <property type="protein sequence ID" value="MDF9914200.1"/>
    <property type="molecule type" value="Genomic_DNA"/>
</dbReference>
<dbReference type="SUPFAM" id="SSF56601">
    <property type="entry name" value="beta-lactamase/transpeptidase-like"/>
    <property type="match status" value="1"/>
</dbReference>
<evidence type="ECO:0000313" key="2">
    <source>
        <dbReference type="EMBL" id="MDF9914200.1"/>
    </source>
</evidence>
<dbReference type="Gene3D" id="3.40.710.10">
    <property type="entry name" value="DD-peptidase/beta-lactamase superfamily"/>
    <property type="match status" value="1"/>
</dbReference>
<feature type="domain" description="Beta-lactamase-related" evidence="1">
    <location>
        <begin position="14"/>
        <end position="322"/>
    </location>
</feature>
<dbReference type="InterPro" id="IPR001466">
    <property type="entry name" value="Beta-lactam-related"/>
</dbReference>
<dbReference type="PANTHER" id="PTHR46825">
    <property type="entry name" value="D-ALANYL-D-ALANINE-CARBOXYPEPTIDASE/ENDOPEPTIDASE AMPH"/>
    <property type="match status" value="1"/>
</dbReference>
<reference evidence="2" key="1">
    <citation type="submission" date="2022-06" db="EMBL/GenBank/DDBJ databases">
        <title>Antifungal cultures and metabolites of lactic acid bacteria for use in dairy fermentations.</title>
        <authorList>
            <person name="Zhao Z."/>
            <person name="Gaenzle M."/>
        </authorList>
    </citation>
    <scope>NUCLEOTIDE SEQUENCE</scope>
    <source>
        <strain evidence="2">FUA3126</strain>
    </source>
</reference>
<dbReference type="Proteomes" id="UP001152867">
    <property type="component" value="Unassembled WGS sequence"/>
</dbReference>
<name>A0ABT6DBS6_9LACO</name>
<proteinExistence type="predicted"/>